<evidence type="ECO:0008006" key="13">
    <source>
        <dbReference type="Google" id="ProtNLM"/>
    </source>
</evidence>
<evidence type="ECO:0000256" key="10">
    <source>
        <dbReference type="SAM" id="Phobius"/>
    </source>
</evidence>
<dbReference type="AlphaFoldDB" id="A0A975BQ72"/>
<organism evidence="11 12">
    <name type="scientific">Desulfonema magnum</name>
    <dbReference type="NCBI Taxonomy" id="45655"/>
    <lineage>
        <taxon>Bacteria</taxon>
        <taxon>Pseudomonadati</taxon>
        <taxon>Thermodesulfobacteriota</taxon>
        <taxon>Desulfobacteria</taxon>
        <taxon>Desulfobacterales</taxon>
        <taxon>Desulfococcaceae</taxon>
        <taxon>Desulfonema</taxon>
    </lineage>
</organism>
<reference evidence="11" key="1">
    <citation type="journal article" date="2021" name="Microb. Physiol.">
        <title>Proteogenomic Insights into the Physiology of Marine, Sulfate-Reducing, Filamentous Desulfonema limicola and Desulfonema magnum.</title>
        <authorList>
            <person name="Schnaars V."/>
            <person name="Wohlbrand L."/>
            <person name="Scheve S."/>
            <person name="Hinrichs C."/>
            <person name="Reinhardt R."/>
            <person name="Rabus R."/>
        </authorList>
    </citation>
    <scope>NUCLEOTIDE SEQUENCE</scope>
    <source>
        <strain evidence="11">4be13</strain>
    </source>
</reference>
<dbReference type="GO" id="GO:0005886">
    <property type="term" value="C:plasma membrane"/>
    <property type="evidence" value="ECO:0007669"/>
    <property type="project" value="TreeGrafter"/>
</dbReference>
<gene>
    <name evidence="11" type="ORF">dnm_058960</name>
</gene>
<dbReference type="RefSeq" id="WP_207678296.1">
    <property type="nucleotide sequence ID" value="NZ_CP061800.1"/>
</dbReference>
<keyword evidence="4" id="KW-0997">Cell inner membrane</keyword>
<dbReference type="PANTHER" id="PTHR37468:SF1">
    <property type="entry name" value="SULFATE TRANSPORTER CYSZ"/>
    <property type="match status" value="1"/>
</dbReference>
<evidence type="ECO:0000256" key="4">
    <source>
        <dbReference type="ARBA" id="ARBA00022519"/>
    </source>
</evidence>
<feature type="transmembrane region" description="Helical" evidence="10">
    <location>
        <begin position="145"/>
        <end position="165"/>
    </location>
</feature>
<evidence type="ECO:0000256" key="9">
    <source>
        <dbReference type="ARBA" id="ARBA00023136"/>
    </source>
</evidence>
<dbReference type="InterPro" id="IPR050480">
    <property type="entry name" value="CysZ-like"/>
</dbReference>
<feature type="transmembrane region" description="Helical" evidence="10">
    <location>
        <begin position="171"/>
        <end position="190"/>
    </location>
</feature>
<keyword evidence="2" id="KW-0813">Transport</keyword>
<evidence type="ECO:0000256" key="1">
    <source>
        <dbReference type="ARBA" id="ARBA00004141"/>
    </source>
</evidence>
<dbReference type="GO" id="GO:0000103">
    <property type="term" value="P:sulfate assimilation"/>
    <property type="evidence" value="ECO:0007669"/>
    <property type="project" value="TreeGrafter"/>
</dbReference>
<evidence type="ECO:0000313" key="12">
    <source>
        <dbReference type="Proteomes" id="UP000663722"/>
    </source>
</evidence>
<keyword evidence="3" id="KW-1003">Cell membrane</keyword>
<protein>
    <recommendedName>
        <fullName evidence="13">CysZ protein</fullName>
    </recommendedName>
</protein>
<accession>A0A975BQ72</accession>
<keyword evidence="8" id="KW-0764">Sulfate transport</keyword>
<evidence type="ECO:0000313" key="11">
    <source>
        <dbReference type="EMBL" id="QTA89839.1"/>
    </source>
</evidence>
<feature type="transmembrane region" description="Helical" evidence="10">
    <location>
        <begin position="211"/>
        <end position="232"/>
    </location>
</feature>
<sequence>MLYNIKEFFKGIGAYVKAHRTISKYNLWSYMTLPGIMSLCYIFLLIFLGNIYFSGLSDHINKNWIPTFMKGEAMVIVTFVLLWIVLFLIAYITYRQIVLIFFSPILSYLSEVTEKVVYNEPPPELNFKDFVKDIIRGLIINLRNLFLTIILTFFAWILVFIPILGVMVSPVLMFLIQFYYNGFGLIDYTLERKRYSVRESIEFARGNRARVIGVGAGFMLMLLIPLVGWFSAPAYGTIAATLAALDKINENDPRLEGL</sequence>
<dbReference type="Pfam" id="PF07264">
    <property type="entry name" value="EI24"/>
    <property type="match status" value="1"/>
</dbReference>
<dbReference type="InterPro" id="IPR059112">
    <property type="entry name" value="CysZ/EI24"/>
</dbReference>
<dbReference type="GO" id="GO:0009675">
    <property type="term" value="F:high-affinity sulfate:proton symporter activity"/>
    <property type="evidence" value="ECO:0007669"/>
    <property type="project" value="TreeGrafter"/>
</dbReference>
<keyword evidence="12" id="KW-1185">Reference proteome</keyword>
<dbReference type="KEGG" id="dmm:dnm_058960"/>
<feature type="transmembrane region" description="Helical" evidence="10">
    <location>
        <begin position="73"/>
        <end position="94"/>
    </location>
</feature>
<dbReference type="GO" id="GO:0019344">
    <property type="term" value="P:cysteine biosynthetic process"/>
    <property type="evidence" value="ECO:0007669"/>
    <property type="project" value="TreeGrafter"/>
</dbReference>
<feature type="transmembrane region" description="Helical" evidence="10">
    <location>
        <begin position="27"/>
        <end position="53"/>
    </location>
</feature>
<evidence type="ECO:0000256" key="5">
    <source>
        <dbReference type="ARBA" id="ARBA00022605"/>
    </source>
</evidence>
<dbReference type="PANTHER" id="PTHR37468">
    <property type="entry name" value="SULFATE TRANSPORTER CYSZ"/>
    <property type="match status" value="1"/>
</dbReference>
<keyword evidence="9 10" id="KW-0472">Membrane</keyword>
<proteinExistence type="predicted"/>
<comment type="subcellular location">
    <subcellularLocation>
        <location evidence="1">Membrane</location>
        <topology evidence="1">Multi-pass membrane protein</topology>
    </subcellularLocation>
</comment>
<dbReference type="EMBL" id="CP061800">
    <property type="protein sequence ID" value="QTA89839.1"/>
    <property type="molecule type" value="Genomic_DNA"/>
</dbReference>
<keyword evidence="7 10" id="KW-1133">Transmembrane helix</keyword>
<evidence type="ECO:0000256" key="8">
    <source>
        <dbReference type="ARBA" id="ARBA00023032"/>
    </source>
</evidence>
<dbReference type="Proteomes" id="UP000663722">
    <property type="component" value="Chromosome"/>
</dbReference>
<keyword evidence="5" id="KW-0028">Amino-acid biosynthesis</keyword>
<evidence type="ECO:0000256" key="6">
    <source>
        <dbReference type="ARBA" id="ARBA00022692"/>
    </source>
</evidence>
<evidence type="ECO:0000256" key="7">
    <source>
        <dbReference type="ARBA" id="ARBA00022989"/>
    </source>
</evidence>
<evidence type="ECO:0000256" key="3">
    <source>
        <dbReference type="ARBA" id="ARBA00022475"/>
    </source>
</evidence>
<evidence type="ECO:0000256" key="2">
    <source>
        <dbReference type="ARBA" id="ARBA00022448"/>
    </source>
</evidence>
<keyword evidence="6 10" id="KW-0812">Transmembrane</keyword>
<name>A0A975BQ72_9BACT</name>